<dbReference type="Proteomes" id="UP001168380">
    <property type="component" value="Unassembled WGS sequence"/>
</dbReference>
<accession>A0ABT8TGJ4</accession>
<keyword evidence="1" id="KW-0732">Signal</keyword>
<dbReference type="SUPFAM" id="SSF53850">
    <property type="entry name" value="Periplasmic binding protein-like II"/>
    <property type="match status" value="1"/>
</dbReference>
<name>A0ABT8TGJ4_9GAMM</name>
<evidence type="ECO:0000313" key="3">
    <source>
        <dbReference type="Proteomes" id="UP001168380"/>
    </source>
</evidence>
<reference evidence="2" key="1">
    <citation type="submission" date="2023-07" db="EMBL/GenBank/DDBJ databases">
        <title>Gilvimarinus algae sp. nov., isolated from the surface of Kelp.</title>
        <authorList>
            <person name="Sun Y.Y."/>
            <person name="Gong Y."/>
            <person name="Du Z.J."/>
        </authorList>
    </citation>
    <scope>NUCLEOTIDE SEQUENCE</scope>
    <source>
        <strain evidence="2">SDUM040014</strain>
    </source>
</reference>
<evidence type="ECO:0000313" key="2">
    <source>
        <dbReference type="EMBL" id="MDO3383207.1"/>
    </source>
</evidence>
<gene>
    <name evidence="2" type="ORF">QWI16_13585</name>
</gene>
<dbReference type="EMBL" id="JAULRT010000060">
    <property type="protein sequence ID" value="MDO3383207.1"/>
    <property type="molecule type" value="Genomic_DNA"/>
</dbReference>
<feature type="chain" id="PRO_5046395086" description="Solute-binding protein family 3/N-terminal domain-containing protein" evidence="1">
    <location>
        <begin position="24"/>
        <end position="288"/>
    </location>
</feature>
<sequence length="288" mass="32232">MITHSLRQRFAHALLSCTLPVLSQVGLAAGDTLPAAIDRVVLSMGSMTQSRVEHETAITRLALEKSRDRYGDYSLDVHTTIYSRSRALRSLFVGETINAVSAPKMSFQVESTQQPLIVIPVPLLKGTLGQRLAIVRRDRLAEFNQIRTLEQLQQKSAGIGFDWIDKHFFEHNGLAYTTGADTTQLFNMLLHQRFDYLPLGMLEAESALEHSGMADQLAIVDNLIIDYPLPVYLQVSVNRPELAERLAYGLKNAQEDGSLDALFETHYGALMEKFSDYRRISLAPLPES</sequence>
<dbReference type="Gene3D" id="3.40.190.10">
    <property type="entry name" value="Periplasmic binding protein-like II"/>
    <property type="match status" value="2"/>
</dbReference>
<evidence type="ECO:0000256" key="1">
    <source>
        <dbReference type="SAM" id="SignalP"/>
    </source>
</evidence>
<organism evidence="2 3">
    <name type="scientific">Gilvimarinus algae</name>
    <dbReference type="NCBI Taxonomy" id="3058037"/>
    <lineage>
        <taxon>Bacteria</taxon>
        <taxon>Pseudomonadati</taxon>
        <taxon>Pseudomonadota</taxon>
        <taxon>Gammaproteobacteria</taxon>
        <taxon>Cellvibrionales</taxon>
        <taxon>Cellvibrionaceae</taxon>
        <taxon>Gilvimarinus</taxon>
    </lineage>
</organism>
<proteinExistence type="predicted"/>
<protein>
    <recommendedName>
        <fullName evidence="4">Solute-binding protein family 3/N-terminal domain-containing protein</fullName>
    </recommendedName>
</protein>
<comment type="caution">
    <text evidence="2">The sequence shown here is derived from an EMBL/GenBank/DDBJ whole genome shotgun (WGS) entry which is preliminary data.</text>
</comment>
<dbReference type="RefSeq" id="WP_302713977.1">
    <property type="nucleotide sequence ID" value="NZ_JAULRT010000060.1"/>
</dbReference>
<feature type="signal peptide" evidence="1">
    <location>
        <begin position="1"/>
        <end position="23"/>
    </location>
</feature>
<keyword evidence="3" id="KW-1185">Reference proteome</keyword>
<evidence type="ECO:0008006" key="4">
    <source>
        <dbReference type="Google" id="ProtNLM"/>
    </source>
</evidence>